<dbReference type="PANTHER" id="PTHR47430">
    <property type="entry name" value="GB|AAC33480.1"/>
    <property type="match status" value="1"/>
</dbReference>
<evidence type="ECO:0000313" key="2">
    <source>
        <dbReference type="EMBL" id="RRT74306.1"/>
    </source>
</evidence>
<dbReference type="EMBL" id="AMZH03002812">
    <property type="protein sequence ID" value="RRT74306.1"/>
    <property type="molecule type" value="Genomic_DNA"/>
</dbReference>
<keyword evidence="1" id="KW-0732">Signal</keyword>
<gene>
    <name evidence="2" type="ORF">B296_00005516</name>
</gene>
<evidence type="ECO:0008006" key="4">
    <source>
        <dbReference type="Google" id="ProtNLM"/>
    </source>
</evidence>
<name>A0A427ADP0_ENSVE</name>
<evidence type="ECO:0000256" key="1">
    <source>
        <dbReference type="SAM" id="SignalP"/>
    </source>
</evidence>
<dbReference type="Proteomes" id="UP000287651">
    <property type="component" value="Unassembled WGS sequence"/>
</dbReference>
<feature type="signal peptide" evidence="1">
    <location>
        <begin position="1"/>
        <end position="17"/>
    </location>
</feature>
<accession>A0A427ADP0</accession>
<reference evidence="2 3" key="1">
    <citation type="journal article" date="2014" name="Agronomy (Basel)">
        <title>A Draft Genome Sequence for Ensete ventricosum, the Drought-Tolerant Tree Against Hunger.</title>
        <authorList>
            <person name="Harrison J."/>
            <person name="Moore K.A."/>
            <person name="Paszkiewicz K."/>
            <person name="Jones T."/>
            <person name="Grant M."/>
            <person name="Ambacheew D."/>
            <person name="Muzemil S."/>
            <person name="Studholme D.J."/>
        </authorList>
    </citation>
    <scope>NUCLEOTIDE SEQUENCE [LARGE SCALE GENOMIC DNA]</scope>
</reference>
<dbReference type="AlphaFoldDB" id="A0A427ADP0"/>
<dbReference type="PANTHER" id="PTHR47430:SF4">
    <property type="entry name" value="GB|AAC33480.1"/>
    <property type="match status" value="1"/>
</dbReference>
<evidence type="ECO:0000313" key="3">
    <source>
        <dbReference type="Proteomes" id="UP000287651"/>
    </source>
</evidence>
<sequence>MIHLFNFIVSLVTGAWSQDEYQTLFDLVNLDLQMKAFEEKKTKHGMVGYYCLSTLLLLLKVDACCLEDVDWDNLLEHRYLAISSILLFRSGEICRKRWGQMIRHIGGFKEKPFIEQVEVLSKRYCPEMVEYRK</sequence>
<comment type="caution">
    <text evidence="2">The sequence shown here is derived from an EMBL/GenBank/DDBJ whole genome shotgun (WGS) entry which is preliminary data.</text>
</comment>
<protein>
    <recommendedName>
        <fullName evidence="4">Myb-like domain-containing protein</fullName>
    </recommendedName>
</protein>
<organism evidence="2 3">
    <name type="scientific">Ensete ventricosum</name>
    <name type="common">Abyssinian banana</name>
    <name type="synonym">Musa ensete</name>
    <dbReference type="NCBI Taxonomy" id="4639"/>
    <lineage>
        <taxon>Eukaryota</taxon>
        <taxon>Viridiplantae</taxon>
        <taxon>Streptophyta</taxon>
        <taxon>Embryophyta</taxon>
        <taxon>Tracheophyta</taxon>
        <taxon>Spermatophyta</taxon>
        <taxon>Magnoliopsida</taxon>
        <taxon>Liliopsida</taxon>
        <taxon>Zingiberales</taxon>
        <taxon>Musaceae</taxon>
        <taxon>Ensete</taxon>
    </lineage>
</organism>
<proteinExistence type="predicted"/>
<feature type="chain" id="PRO_5019402274" description="Myb-like domain-containing protein" evidence="1">
    <location>
        <begin position="18"/>
        <end position="133"/>
    </location>
</feature>